<proteinExistence type="predicted"/>
<protein>
    <submittedName>
        <fullName evidence="1">Uncharacterized protein</fullName>
    </submittedName>
</protein>
<dbReference type="Proteomes" id="UP000054516">
    <property type="component" value="Unassembled WGS sequence"/>
</dbReference>
<name>A0A1S7UJ46_ROSNE</name>
<reference evidence="1" key="1">
    <citation type="submission" date="2016-03" db="EMBL/GenBank/DDBJ databases">
        <title>Draft genome sequence of Rosellinia necatrix.</title>
        <authorList>
            <person name="Kanematsu S."/>
        </authorList>
    </citation>
    <scope>NUCLEOTIDE SEQUENCE [LARGE SCALE GENOMIC DNA]</scope>
    <source>
        <strain evidence="1">W97</strain>
    </source>
</reference>
<gene>
    <name evidence="1" type="ORF">SAMD00023353_0400090</name>
</gene>
<evidence type="ECO:0000313" key="1">
    <source>
        <dbReference type="EMBL" id="GAP83020.1"/>
    </source>
</evidence>
<evidence type="ECO:0000313" key="2">
    <source>
        <dbReference type="Proteomes" id="UP000054516"/>
    </source>
</evidence>
<dbReference type="AlphaFoldDB" id="A0A1S7UJ46"/>
<dbReference type="OrthoDB" id="4741649at2759"/>
<organism evidence="1">
    <name type="scientific">Rosellinia necatrix</name>
    <name type="common">White root-rot fungus</name>
    <dbReference type="NCBI Taxonomy" id="77044"/>
    <lineage>
        <taxon>Eukaryota</taxon>
        <taxon>Fungi</taxon>
        <taxon>Dikarya</taxon>
        <taxon>Ascomycota</taxon>
        <taxon>Pezizomycotina</taxon>
        <taxon>Sordariomycetes</taxon>
        <taxon>Xylariomycetidae</taxon>
        <taxon>Xylariales</taxon>
        <taxon>Xylariaceae</taxon>
        <taxon>Rosellinia</taxon>
    </lineage>
</organism>
<accession>A0A1S7UJ46</accession>
<sequence>MGSRFENYVGNALRGQRNEYHIRPSCLDKGDLVVFPAIAHDGAVCEAQFFDKCRLPRKLYQARKRRIQRLKKSRNLLDEVDHDDVKIIVSRVPESSCQNCRNCRLAGTVAAPQHRYSANEFPALRRDPSESGCDNPKLPGAKMSFAEVAALHSS</sequence>
<dbReference type="EMBL" id="DF977449">
    <property type="protein sequence ID" value="GAP83020.1"/>
    <property type="molecule type" value="Genomic_DNA"/>
</dbReference>
<keyword evidence="2" id="KW-1185">Reference proteome</keyword>